<dbReference type="InterPro" id="IPR036097">
    <property type="entry name" value="HisK_dim/P_sf"/>
</dbReference>
<dbReference type="CDD" id="cd00082">
    <property type="entry name" value="HisKA"/>
    <property type="match status" value="1"/>
</dbReference>
<feature type="transmembrane region" description="Helical" evidence="13">
    <location>
        <begin position="787"/>
        <end position="808"/>
    </location>
</feature>
<dbReference type="GO" id="GO:0005524">
    <property type="term" value="F:ATP binding"/>
    <property type="evidence" value="ECO:0007669"/>
    <property type="project" value="UniProtKB-KW"/>
</dbReference>
<comment type="caution">
    <text evidence="18">The sequence shown here is derived from an EMBL/GenBank/DDBJ whole genome shotgun (WGS) entry which is preliminary data.</text>
</comment>
<evidence type="ECO:0000313" key="22">
    <source>
        <dbReference type="Proteomes" id="UP000263754"/>
    </source>
</evidence>
<dbReference type="Gene3D" id="3.30.565.10">
    <property type="entry name" value="Histidine kinase-like ATPase, C-terminal domain"/>
    <property type="match status" value="1"/>
</dbReference>
<evidence type="ECO:0000256" key="7">
    <source>
        <dbReference type="ARBA" id="ARBA00022840"/>
    </source>
</evidence>
<comment type="catalytic activity">
    <reaction evidence="1">
        <text>ATP + protein L-histidine = ADP + protein N-phospho-L-histidine.</text>
        <dbReference type="EC" id="2.7.13.3"/>
    </reaction>
</comment>
<dbReference type="Pfam" id="PF02518">
    <property type="entry name" value="HATPase_c"/>
    <property type="match status" value="1"/>
</dbReference>
<dbReference type="Pfam" id="PF00072">
    <property type="entry name" value="Response_reg"/>
    <property type="match status" value="1"/>
</dbReference>
<evidence type="ECO:0000259" key="17">
    <source>
        <dbReference type="PROSITE" id="PS50110"/>
    </source>
</evidence>
<evidence type="ECO:0000256" key="1">
    <source>
        <dbReference type="ARBA" id="ARBA00000085"/>
    </source>
</evidence>
<dbReference type="SUPFAM" id="SSF52172">
    <property type="entry name" value="CheY-like"/>
    <property type="match status" value="1"/>
</dbReference>
<keyword evidence="8" id="KW-0902">Two-component regulatory system</keyword>
<gene>
    <name evidence="20" type="ORF">DWW14_05525</name>
    <name evidence="19" type="ORF">DXC80_04705</name>
    <name evidence="18" type="ORF">DXD90_17655</name>
</gene>
<dbReference type="InterPro" id="IPR003661">
    <property type="entry name" value="HisK_dim/P_dom"/>
</dbReference>
<evidence type="ECO:0000313" key="20">
    <source>
        <dbReference type="EMBL" id="RGV44000.1"/>
    </source>
</evidence>
<dbReference type="GO" id="GO:0043565">
    <property type="term" value="F:sequence-specific DNA binding"/>
    <property type="evidence" value="ECO:0007669"/>
    <property type="project" value="InterPro"/>
</dbReference>
<evidence type="ECO:0000256" key="13">
    <source>
        <dbReference type="SAM" id="Phobius"/>
    </source>
</evidence>
<dbReference type="InterPro" id="IPR005467">
    <property type="entry name" value="His_kinase_dom"/>
</dbReference>
<evidence type="ECO:0000256" key="9">
    <source>
        <dbReference type="ARBA" id="ARBA00023015"/>
    </source>
</evidence>
<evidence type="ECO:0000259" key="16">
    <source>
        <dbReference type="PROSITE" id="PS50109"/>
    </source>
</evidence>
<dbReference type="Pfam" id="PF07494">
    <property type="entry name" value="Reg_prop"/>
    <property type="match status" value="7"/>
</dbReference>
<evidence type="ECO:0000256" key="10">
    <source>
        <dbReference type="ARBA" id="ARBA00023125"/>
    </source>
</evidence>
<dbReference type="SUPFAM" id="SSF47384">
    <property type="entry name" value="Homodimeric domain of signal transducing histidine kinase"/>
    <property type="match status" value="1"/>
</dbReference>
<dbReference type="InterPro" id="IPR003594">
    <property type="entry name" value="HATPase_dom"/>
</dbReference>
<dbReference type="InterPro" id="IPR011110">
    <property type="entry name" value="Reg_prop"/>
</dbReference>
<dbReference type="GO" id="GO:0000155">
    <property type="term" value="F:phosphorelay sensor kinase activity"/>
    <property type="evidence" value="ECO:0007669"/>
    <property type="project" value="InterPro"/>
</dbReference>
<dbReference type="PROSITE" id="PS00041">
    <property type="entry name" value="HTH_ARAC_FAMILY_1"/>
    <property type="match status" value="1"/>
</dbReference>
<dbReference type="Proteomes" id="UP000285343">
    <property type="component" value="Unassembled WGS sequence"/>
</dbReference>
<evidence type="ECO:0000313" key="18">
    <source>
        <dbReference type="EMBL" id="RGI72678.1"/>
    </source>
</evidence>
<dbReference type="EMBL" id="QSRK01000005">
    <property type="protein sequence ID" value="RGL15986.1"/>
    <property type="molecule type" value="Genomic_DNA"/>
</dbReference>
<keyword evidence="6" id="KW-0418">Kinase</keyword>
<dbReference type="Proteomes" id="UP000263754">
    <property type="component" value="Unassembled WGS sequence"/>
</dbReference>
<dbReference type="Proteomes" id="UP000260795">
    <property type="component" value="Unassembled WGS sequence"/>
</dbReference>
<dbReference type="InterPro" id="IPR018062">
    <property type="entry name" value="HTH_AraC-typ_CS"/>
</dbReference>
<keyword evidence="13" id="KW-0472">Membrane</keyword>
<keyword evidence="11" id="KW-0804">Transcription</keyword>
<organism evidence="18 22">
    <name type="scientific">Bacteroides uniformis</name>
    <dbReference type="NCBI Taxonomy" id="820"/>
    <lineage>
        <taxon>Bacteria</taxon>
        <taxon>Pseudomonadati</taxon>
        <taxon>Bacteroidota</taxon>
        <taxon>Bacteroidia</taxon>
        <taxon>Bacteroidales</taxon>
        <taxon>Bacteroidaceae</taxon>
        <taxon>Bacteroides</taxon>
    </lineage>
</organism>
<protein>
    <recommendedName>
        <fullName evidence="2">histidine kinase</fullName>
        <ecNumber evidence="2">2.7.13.3</ecNumber>
    </recommendedName>
</protein>
<dbReference type="SMART" id="SM00342">
    <property type="entry name" value="HTH_ARAC"/>
    <property type="match status" value="1"/>
</dbReference>
<dbReference type="Pfam" id="PF00512">
    <property type="entry name" value="HisKA"/>
    <property type="match status" value="1"/>
</dbReference>
<dbReference type="SUPFAM" id="SSF46689">
    <property type="entry name" value="Homeodomain-like"/>
    <property type="match status" value="1"/>
</dbReference>
<evidence type="ECO:0000256" key="3">
    <source>
        <dbReference type="ARBA" id="ARBA00022553"/>
    </source>
</evidence>
<evidence type="ECO:0000313" key="19">
    <source>
        <dbReference type="EMBL" id="RGL15986.1"/>
    </source>
</evidence>
<dbReference type="Pfam" id="PF12833">
    <property type="entry name" value="HTH_18"/>
    <property type="match status" value="1"/>
</dbReference>
<dbReference type="InterPro" id="IPR011006">
    <property type="entry name" value="CheY-like_superfamily"/>
</dbReference>
<dbReference type="InterPro" id="IPR001789">
    <property type="entry name" value="Sig_transdc_resp-reg_receiver"/>
</dbReference>
<keyword evidence="5" id="KW-0547">Nucleotide-binding</keyword>
<evidence type="ECO:0000256" key="2">
    <source>
        <dbReference type="ARBA" id="ARBA00012438"/>
    </source>
</evidence>
<dbReference type="InterPro" id="IPR011123">
    <property type="entry name" value="Y_Y_Y"/>
</dbReference>
<dbReference type="Gene3D" id="1.10.287.130">
    <property type="match status" value="1"/>
</dbReference>
<dbReference type="InterPro" id="IPR018060">
    <property type="entry name" value="HTH_AraC"/>
</dbReference>
<feature type="modified residue" description="4-aspartylphosphate" evidence="12">
    <location>
        <position position="1143"/>
    </location>
</feature>
<dbReference type="FunFam" id="1.10.287.130:FF:000034">
    <property type="entry name" value="Two-component system sensor histidine kinase/response regulator"/>
    <property type="match status" value="1"/>
</dbReference>
<dbReference type="Gene3D" id="1.10.10.60">
    <property type="entry name" value="Homeodomain-like"/>
    <property type="match status" value="1"/>
</dbReference>
<evidence type="ECO:0000256" key="12">
    <source>
        <dbReference type="PROSITE-ProRule" id="PRU00169"/>
    </source>
</evidence>
<dbReference type="SMART" id="SM00388">
    <property type="entry name" value="HisKA"/>
    <property type="match status" value="1"/>
</dbReference>
<proteinExistence type="predicted"/>
<dbReference type="PROSITE" id="PS50109">
    <property type="entry name" value="HIS_KIN"/>
    <property type="match status" value="1"/>
</dbReference>
<evidence type="ECO:0000256" key="5">
    <source>
        <dbReference type="ARBA" id="ARBA00022741"/>
    </source>
</evidence>
<keyword evidence="7" id="KW-0067">ATP-binding</keyword>
<dbReference type="PROSITE" id="PS01124">
    <property type="entry name" value="HTH_ARAC_FAMILY_2"/>
    <property type="match status" value="1"/>
</dbReference>
<keyword evidence="3 12" id="KW-0597">Phosphoprotein</keyword>
<keyword evidence="13" id="KW-1133">Transmembrane helix</keyword>
<dbReference type="PROSITE" id="PS50110">
    <property type="entry name" value="RESPONSE_REGULATORY"/>
    <property type="match status" value="1"/>
</dbReference>
<feature type="chain" id="PRO_5036069497" description="histidine kinase" evidence="14">
    <location>
        <begin position="19"/>
        <end position="1348"/>
    </location>
</feature>
<dbReference type="CDD" id="cd17574">
    <property type="entry name" value="REC_OmpR"/>
    <property type="match status" value="1"/>
</dbReference>
<dbReference type="Gene3D" id="2.60.40.10">
    <property type="entry name" value="Immunoglobulins"/>
    <property type="match status" value="1"/>
</dbReference>
<evidence type="ECO:0000256" key="6">
    <source>
        <dbReference type="ARBA" id="ARBA00022777"/>
    </source>
</evidence>
<reference evidence="21 22" key="1">
    <citation type="submission" date="2018-08" db="EMBL/GenBank/DDBJ databases">
        <title>A genome reference for cultivated species of the human gut microbiota.</title>
        <authorList>
            <person name="Zou Y."/>
            <person name="Xue W."/>
            <person name="Luo G."/>
        </authorList>
    </citation>
    <scope>NUCLEOTIDE SEQUENCE [LARGE SCALE GENOMIC DNA]</scope>
    <source>
        <strain evidence="20 23">AF14-42</strain>
        <strain evidence="19 21">TF08-13</strain>
        <strain evidence="18 22">TM10-17</strain>
    </source>
</reference>
<dbReference type="Pfam" id="PF07495">
    <property type="entry name" value="Y_Y_Y"/>
    <property type="match status" value="1"/>
</dbReference>
<dbReference type="EMBL" id="QRZC01000005">
    <property type="protein sequence ID" value="RGV44000.1"/>
    <property type="molecule type" value="Genomic_DNA"/>
</dbReference>
<evidence type="ECO:0000259" key="15">
    <source>
        <dbReference type="PROSITE" id="PS01124"/>
    </source>
</evidence>
<dbReference type="PRINTS" id="PR00344">
    <property type="entry name" value="BCTRLSENSOR"/>
</dbReference>
<evidence type="ECO:0000313" key="23">
    <source>
        <dbReference type="Proteomes" id="UP000285343"/>
    </source>
</evidence>
<dbReference type="InterPro" id="IPR013783">
    <property type="entry name" value="Ig-like_fold"/>
</dbReference>
<keyword evidence="14" id="KW-0732">Signal</keyword>
<evidence type="ECO:0000313" key="21">
    <source>
        <dbReference type="Proteomes" id="UP000260795"/>
    </source>
</evidence>
<keyword evidence="13" id="KW-0812">Transmembrane</keyword>
<dbReference type="SMART" id="SM00387">
    <property type="entry name" value="HATPase_c"/>
    <property type="match status" value="1"/>
</dbReference>
<dbReference type="FunFam" id="3.30.565.10:FF:000037">
    <property type="entry name" value="Hybrid sensor histidine kinase/response regulator"/>
    <property type="match status" value="1"/>
</dbReference>
<dbReference type="InterPro" id="IPR015943">
    <property type="entry name" value="WD40/YVTN_repeat-like_dom_sf"/>
</dbReference>
<dbReference type="GO" id="GO:0003700">
    <property type="term" value="F:DNA-binding transcription factor activity"/>
    <property type="evidence" value="ECO:0007669"/>
    <property type="project" value="InterPro"/>
</dbReference>
<name>A0A374MMU2_BACUN</name>
<feature type="domain" description="Response regulatory" evidence="17">
    <location>
        <begin position="1095"/>
        <end position="1210"/>
    </location>
</feature>
<feature type="signal peptide" evidence="14">
    <location>
        <begin position="1"/>
        <end position="18"/>
    </location>
</feature>
<dbReference type="SUPFAM" id="SSF63829">
    <property type="entry name" value="Calcium-dependent phosphotriesterase"/>
    <property type="match status" value="2"/>
</dbReference>
<dbReference type="InterPro" id="IPR009057">
    <property type="entry name" value="Homeodomain-like_sf"/>
</dbReference>
<sequence>MKFLIFSLITLFVSHISAQSYNISQLGLEQGLTNSYIVSITQDRDGFLWFATEEGLNKFDGIHFIGHYKYTQSISGNELNRIYADKNKPIIWIATQRAGLNAYNYETQSMELFSHEDDNPNSIITNDITDIKPANGNNLWISTFHYGVDLFDTKNKCFTHYNNQTLPSLCSNKTWTIMDDGEGHLYIGHAGFGMSILSLANNTVKNYMNSPWKSNSIPGNDVRCIYKDTHGNIWIGTEKGLSIFDDKKEEFIVPSHLPQELRNSYVFDIYQTDDDKLWIGTELNGIFIIDLKRDFLRPLEKEMNIEHIITSDNINYSLANSTVRSIFQDEFGNIWIGTYGGGVNFISHTPPLFSSYNYSPISTDLYSINNRIALSLCTGVDNELWIGTDGSGISVFQKGLRTHTYDKKNGNLAHNSVIALYKDSYNNIWIGTFLGGLNYYDSKTRTFRSIELNGNTKLDVRCFFEDSRHRIWVGSRKGIFVIDPCSKKVIAHYNHTKNGLPNDLIRTINQDSEGKMWIGTFGEGLAVYTPDMKEVARFNSRSGFCSNSINYIFKDSNEQMWIATGEGLVLFPNIESAEYIVYQREDGLKNLYIRSIIEDDMGNIWFGTNAGIGCKLLKQNEFRNYNSYNGKLMGSFMSAVTKDSKGIIYMGSIDGVWKFDPMTVLSRQDASECNITKMKVFSGKTLLDTPDIINYLKSEKQQIKLDCNQNTFELSFCVSDYSLSKQVEYAYRLVGMDNIWYTTEENNAIFRKIPPGEYVFQVKSRVKYMDWSNKISSLYIKVEPPLWLTWWAISLYVMFTIASLCFFLQMYRKRVYIQSSYKIMQEKHIHEKELNEERLNFYTNIAHELRTPLTLILGPLEDMQKDTELSPKQRKRTTVIHQSALRLLNLINQILEFRKVETQNKKLCVSKGNLVTLIREVGLKYEELSRKPGIEFSISIDCEELYMFFDKEIVVIILDNLVSNAIKYTETGKIELKLYTYLKEGVSYTCIEVNDTGYGIDPKEISKIFDQYYQVRTKCQMAGTGIGLSLVKRLVQLHEGEITVESEVGKGSRFCFTLLTHNCYMQALHTEAEETFEIKENDGVPNLSPQKELLTLLVVEDNVDLCDYIKDSFSDFFNVLIAQNGKKGVELAYKMTPDIIVSDIMMPIMDGIELCKLLKNNIKTSHIPIILLTAKDSIQNKEDGYSVGADSYLTKPFSASLLLCRINNLMEAQKRMAIHLESDIMYLKKSKELNDSLNKLDNEFLQQMTSLIEENLSSQKIDITYLSDKMCMSSSNLYRKMKALTGLSTNEFVRKIKLKNAERLLLEGKYSISEVAFMVGMNSVVYFRACFKEEYGLAPSHYLKHLKS</sequence>
<keyword evidence="4" id="KW-0808">Transferase</keyword>
<dbReference type="InterPro" id="IPR036890">
    <property type="entry name" value="HATPase_C_sf"/>
</dbReference>
<keyword evidence="9" id="KW-0805">Transcription regulation</keyword>
<evidence type="ECO:0000256" key="8">
    <source>
        <dbReference type="ARBA" id="ARBA00023012"/>
    </source>
</evidence>
<dbReference type="EMBL" id="QSOF01000031">
    <property type="protein sequence ID" value="RGI72678.1"/>
    <property type="molecule type" value="Genomic_DNA"/>
</dbReference>
<dbReference type="InterPro" id="IPR004358">
    <property type="entry name" value="Sig_transdc_His_kin-like_C"/>
</dbReference>
<evidence type="ECO:0000256" key="11">
    <source>
        <dbReference type="ARBA" id="ARBA00023163"/>
    </source>
</evidence>
<dbReference type="EC" id="2.7.13.3" evidence="2"/>
<dbReference type="Gene3D" id="2.130.10.10">
    <property type="entry name" value="YVTN repeat-like/Quinoprotein amine dehydrogenase"/>
    <property type="match status" value="2"/>
</dbReference>
<dbReference type="RefSeq" id="WP_117680830.1">
    <property type="nucleotide sequence ID" value="NZ_DAWEHH010000031.1"/>
</dbReference>
<dbReference type="PANTHER" id="PTHR43547">
    <property type="entry name" value="TWO-COMPONENT HISTIDINE KINASE"/>
    <property type="match status" value="1"/>
</dbReference>
<accession>A0A374MMU2</accession>
<evidence type="ECO:0000256" key="14">
    <source>
        <dbReference type="SAM" id="SignalP"/>
    </source>
</evidence>
<evidence type="ECO:0000256" key="4">
    <source>
        <dbReference type="ARBA" id="ARBA00022679"/>
    </source>
</evidence>
<dbReference type="PANTHER" id="PTHR43547:SF2">
    <property type="entry name" value="HYBRID SIGNAL TRANSDUCTION HISTIDINE KINASE C"/>
    <property type="match status" value="1"/>
</dbReference>
<dbReference type="SMART" id="SM00448">
    <property type="entry name" value="REC"/>
    <property type="match status" value="1"/>
</dbReference>
<dbReference type="SUPFAM" id="SSF55874">
    <property type="entry name" value="ATPase domain of HSP90 chaperone/DNA topoisomerase II/histidine kinase"/>
    <property type="match status" value="1"/>
</dbReference>
<feature type="domain" description="HTH araC/xylS-type" evidence="15">
    <location>
        <begin position="1246"/>
        <end position="1345"/>
    </location>
</feature>
<dbReference type="Gene3D" id="3.40.50.2300">
    <property type="match status" value="1"/>
</dbReference>
<keyword evidence="10" id="KW-0238">DNA-binding</keyword>
<feature type="domain" description="Histidine kinase" evidence="16">
    <location>
        <begin position="844"/>
        <end position="1062"/>
    </location>
</feature>